<dbReference type="EMBL" id="AJVK01025649">
    <property type="status" value="NOT_ANNOTATED_CDS"/>
    <property type="molecule type" value="Genomic_DNA"/>
</dbReference>
<evidence type="ECO:0000256" key="4">
    <source>
        <dbReference type="ARBA" id="ARBA00038161"/>
    </source>
</evidence>
<dbReference type="PANTHER" id="PTHR24217">
    <property type="entry name" value="PUTATIVE-RELATED"/>
    <property type="match status" value="1"/>
</dbReference>
<feature type="region of interest" description="Disordered" evidence="5">
    <location>
        <begin position="296"/>
        <end position="321"/>
    </location>
</feature>
<dbReference type="GO" id="GO:0032233">
    <property type="term" value="P:positive regulation of actin filament bundle assembly"/>
    <property type="evidence" value="ECO:0007669"/>
    <property type="project" value="TreeGrafter"/>
</dbReference>
<evidence type="ECO:0000256" key="5">
    <source>
        <dbReference type="SAM" id="MobiDB-lite"/>
    </source>
</evidence>
<reference evidence="6" key="1">
    <citation type="submission" date="2022-08" db="UniProtKB">
        <authorList>
            <consortium name="EnsemblMetazoa"/>
        </authorList>
    </citation>
    <scope>IDENTIFICATION</scope>
    <source>
        <strain evidence="6">Israel</strain>
    </source>
</reference>
<comment type="subcellular location">
    <subcellularLocation>
        <location evidence="1">Cytoplasm</location>
    </subcellularLocation>
</comment>
<dbReference type="VEuPathDB" id="VectorBase:PPAPM1_002059"/>
<dbReference type="GO" id="GO:0015629">
    <property type="term" value="C:actin cytoskeleton"/>
    <property type="evidence" value="ECO:0007669"/>
    <property type="project" value="TreeGrafter"/>
</dbReference>
<accession>A0A1B0D621</accession>
<dbReference type="VEuPathDB" id="VectorBase:PPAI002930"/>
<proteinExistence type="inferred from homology"/>
<dbReference type="EMBL" id="AJVK01025651">
    <property type="status" value="NOT_ANNOTATED_CDS"/>
    <property type="molecule type" value="Genomic_DNA"/>
</dbReference>
<dbReference type="GO" id="GO:0005634">
    <property type="term" value="C:nucleus"/>
    <property type="evidence" value="ECO:0007669"/>
    <property type="project" value="TreeGrafter"/>
</dbReference>
<dbReference type="InterPro" id="IPR051976">
    <property type="entry name" value="Synaptopodin_domain"/>
</dbReference>
<name>A0A1B0D621_PHLPP</name>
<protein>
    <submittedName>
        <fullName evidence="6">Uncharacterized protein</fullName>
    </submittedName>
</protein>
<comment type="similarity">
    <text evidence="4">Belongs to the synaptopodin family.</text>
</comment>
<keyword evidence="2" id="KW-0963">Cytoplasm</keyword>
<keyword evidence="7" id="KW-1185">Reference proteome</keyword>
<dbReference type="PANTHER" id="PTHR24217:SF0">
    <property type="entry name" value="PDZ DOMAIN-CONTAINING PROTEIN"/>
    <property type="match status" value="1"/>
</dbReference>
<dbReference type="GO" id="GO:0003779">
    <property type="term" value="F:actin binding"/>
    <property type="evidence" value="ECO:0007669"/>
    <property type="project" value="TreeGrafter"/>
</dbReference>
<evidence type="ECO:0000256" key="2">
    <source>
        <dbReference type="ARBA" id="ARBA00022490"/>
    </source>
</evidence>
<feature type="compositionally biased region" description="Pro residues" evidence="5">
    <location>
        <begin position="359"/>
        <end position="386"/>
    </location>
</feature>
<dbReference type="Proteomes" id="UP000092462">
    <property type="component" value="Unassembled WGS sequence"/>
</dbReference>
<dbReference type="EMBL" id="AJVK01025650">
    <property type="status" value="NOT_ANNOTATED_CDS"/>
    <property type="molecule type" value="Genomic_DNA"/>
</dbReference>
<dbReference type="AlphaFoldDB" id="A0A1B0D621"/>
<sequence>MDVAIVAPSCDCGKCQNHRCISLFFKDDARDDKENGPRVVDLQKIFTPASDAEEIQPSRQRKLYASSSFYSPVLHPTVEDQVELARRISHSLSDISNQHSKGQSMYVNRKKRSVKWVHEGEGKGLVKMYSSSVSHEETTRHESYTHQDKLPLKLVMNPRGQVQDLETLRKQGILIDPTPQSPDRCAEVVNALQATGGKGAELFAKRRKKSEKWVVDETSRASQPTTPMTNMAPVTPAFTDLGVQRAQQTIKLNQIQVKISVKTAIFVTVGSWKAPSTLPPDSKAVCHGLLTIFTRGTIPPRSLPTSPKILPQQRSPPSPAQITRDLAYRPSVPQGWNAPRPHLPLGIYTPPELPLNSYAPPPRVDLPPPQEPPAPIRRPQPPPPVVPSAIQRAPQSPIYAPQRPKATPVIQMAPQPMPQPTPQPIHGAPVGKWRNYNTAARGWRGADIYRPVTFDQITPQLPFTDF</sequence>
<keyword evidence="3" id="KW-0597">Phosphoprotein</keyword>
<evidence type="ECO:0000256" key="1">
    <source>
        <dbReference type="ARBA" id="ARBA00004496"/>
    </source>
</evidence>
<evidence type="ECO:0000313" key="7">
    <source>
        <dbReference type="Proteomes" id="UP000092462"/>
    </source>
</evidence>
<dbReference type="EMBL" id="AJVK01025652">
    <property type="status" value="NOT_ANNOTATED_CDS"/>
    <property type="molecule type" value="Genomic_DNA"/>
</dbReference>
<dbReference type="EnsemblMetazoa" id="PPAI002930-RA">
    <property type="protein sequence ID" value="PPAI002930-PA"/>
    <property type="gene ID" value="PPAI002930"/>
</dbReference>
<organism evidence="6 7">
    <name type="scientific">Phlebotomus papatasi</name>
    <name type="common">Sandfly</name>
    <dbReference type="NCBI Taxonomy" id="29031"/>
    <lineage>
        <taxon>Eukaryota</taxon>
        <taxon>Metazoa</taxon>
        <taxon>Ecdysozoa</taxon>
        <taxon>Arthropoda</taxon>
        <taxon>Hexapoda</taxon>
        <taxon>Insecta</taxon>
        <taxon>Pterygota</taxon>
        <taxon>Neoptera</taxon>
        <taxon>Endopterygota</taxon>
        <taxon>Diptera</taxon>
        <taxon>Nematocera</taxon>
        <taxon>Psychodoidea</taxon>
        <taxon>Psychodidae</taxon>
        <taxon>Phlebotomus</taxon>
        <taxon>Phlebotomus</taxon>
    </lineage>
</organism>
<evidence type="ECO:0000313" key="6">
    <source>
        <dbReference type="EnsemblMetazoa" id="PPAI002930-PA"/>
    </source>
</evidence>
<feature type="region of interest" description="Disordered" evidence="5">
    <location>
        <begin position="354"/>
        <end position="390"/>
    </location>
</feature>
<evidence type="ECO:0000256" key="3">
    <source>
        <dbReference type="ARBA" id="ARBA00022553"/>
    </source>
</evidence>
<dbReference type="GO" id="GO:0030018">
    <property type="term" value="C:Z disc"/>
    <property type="evidence" value="ECO:0007669"/>
    <property type="project" value="TreeGrafter"/>
</dbReference>